<name>A0A450TCY0_9GAMM</name>
<reference evidence="1" key="1">
    <citation type="submission" date="2019-02" db="EMBL/GenBank/DDBJ databases">
        <authorList>
            <person name="Gruber-Vodicka R. H."/>
            <person name="Seah K. B. B."/>
        </authorList>
    </citation>
    <scope>NUCLEOTIDE SEQUENCE</scope>
    <source>
        <strain evidence="1">BECK_DK47</strain>
    </source>
</reference>
<protein>
    <submittedName>
        <fullName evidence="1">Uncharacterized protein</fullName>
    </submittedName>
</protein>
<sequence>MATQDDDGKSFDFEKIANNIPLVTVIPEKNFFSEKFFPKDGPLPDEPPRIGIDWLGKSDANAGYEESCGLNDPEPQRYFYAGRADSIYGNLTFAYGADIDSCPGDVTPFDSGELCRRSMEPSRLRDGEVKEFIEKARKPLAEWRTSPKGFREFLEAFFPDPRDYFHGFPRTDADWKDDLPARHKENRDKGFIAWTWEARIHEPHPLLDGLLFWTASRDILKRLEDYATQKGLPSRIANIIPVQLMDLSQKFPRLFPFPLTWIDRLLAHYIDPVSHSKRAESGRKISFAFFKAYWYKIISRGQPEGDGEKVDMSPEEICKIAEDEIYYRLFGTVRKYT</sequence>
<evidence type="ECO:0000313" key="1">
    <source>
        <dbReference type="EMBL" id="VFJ64764.1"/>
    </source>
</evidence>
<dbReference type="EMBL" id="CAADEX010000140">
    <property type="protein sequence ID" value="VFJ64764.1"/>
    <property type="molecule type" value="Genomic_DNA"/>
</dbReference>
<proteinExistence type="predicted"/>
<organism evidence="1">
    <name type="scientific">Candidatus Kentrum sp. DK</name>
    <dbReference type="NCBI Taxonomy" id="2126562"/>
    <lineage>
        <taxon>Bacteria</taxon>
        <taxon>Pseudomonadati</taxon>
        <taxon>Pseudomonadota</taxon>
        <taxon>Gammaproteobacteria</taxon>
        <taxon>Candidatus Kentrum</taxon>
    </lineage>
</organism>
<dbReference type="AlphaFoldDB" id="A0A450TCY0"/>
<gene>
    <name evidence="1" type="ORF">BECKDK2373B_GA0170837_11403</name>
</gene>
<accession>A0A450TCY0</accession>